<reference evidence="6" key="1">
    <citation type="submission" date="2016-10" db="EMBL/GenBank/DDBJ databases">
        <authorList>
            <person name="Varghese N."/>
            <person name="Submissions S."/>
        </authorList>
    </citation>
    <scope>NUCLEOTIDE SEQUENCE [LARGE SCALE GENOMIC DNA]</scope>
    <source>
        <strain evidence="6">DSM 13327</strain>
    </source>
</reference>
<evidence type="ECO:0000256" key="2">
    <source>
        <dbReference type="ARBA" id="ARBA00023125"/>
    </source>
</evidence>
<dbReference type="InterPro" id="IPR014036">
    <property type="entry name" value="DeoR-like_C"/>
</dbReference>
<accession>A0A1I4MEQ0</accession>
<dbReference type="SUPFAM" id="SSF100950">
    <property type="entry name" value="NagB/RpiA/CoA transferase-like"/>
    <property type="match status" value="1"/>
</dbReference>
<dbReference type="STRING" id="1123291.SAMN04490355_10333"/>
<dbReference type="PANTHER" id="PTHR30363:SF44">
    <property type="entry name" value="AGA OPERON TRANSCRIPTIONAL REPRESSOR-RELATED"/>
    <property type="match status" value="1"/>
</dbReference>
<dbReference type="Gene3D" id="1.10.10.10">
    <property type="entry name" value="Winged helix-like DNA-binding domain superfamily/Winged helix DNA-binding domain"/>
    <property type="match status" value="1"/>
</dbReference>
<dbReference type="AlphaFoldDB" id="A0A1I4MEQ0"/>
<evidence type="ECO:0000313" key="6">
    <source>
        <dbReference type="Proteomes" id="UP000199520"/>
    </source>
</evidence>
<protein>
    <submittedName>
        <fullName evidence="5">DNA-binding transcriptional regulator of sugar metabolism, DeoR/GlpR family</fullName>
    </submittedName>
</protein>
<dbReference type="GO" id="GO:0003677">
    <property type="term" value="F:DNA binding"/>
    <property type="evidence" value="ECO:0007669"/>
    <property type="project" value="UniProtKB-KW"/>
</dbReference>
<keyword evidence="1" id="KW-0805">Transcription regulation</keyword>
<keyword evidence="6" id="KW-1185">Reference proteome</keyword>
<evidence type="ECO:0000259" key="4">
    <source>
        <dbReference type="PROSITE" id="PS51000"/>
    </source>
</evidence>
<name>A0A1I4MEQ0_9FIRM</name>
<evidence type="ECO:0000256" key="3">
    <source>
        <dbReference type="ARBA" id="ARBA00023163"/>
    </source>
</evidence>
<feature type="domain" description="HTH deoR-type" evidence="4">
    <location>
        <begin position="3"/>
        <end position="58"/>
    </location>
</feature>
<dbReference type="InterPro" id="IPR036390">
    <property type="entry name" value="WH_DNA-bd_sf"/>
</dbReference>
<dbReference type="InterPro" id="IPR018356">
    <property type="entry name" value="Tscrpt_reg_HTH_DeoR_CS"/>
</dbReference>
<dbReference type="SUPFAM" id="SSF46785">
    <property type="entry name" value="Winged helix' DNA-binding domain"/>
    <property type="match status" value="1"/>
</dbReference>
<dbReference type="EMBL" id="FOTS01000033">
    <property type="protein sequence ID" value="SFM01754.1"/>
    <property type="molecule type" value="Genomic_DNA"/>
</dbReference>
<gene>
    <name evidence="5" type="ORF">SAMN04490355_10333</name>
</gene>
<dbReference type="SMART" id="SM01134">
    <property type="entry name" value="DeoRC"/>
    <property type="match status" value="1"/>
</dbReference>
<evidence type="ECO:0000256" key="1">
    <source>
        <dbReference type="ARBA" id="ARBA00023015"/>
    </source>
</evidence>
<dbReference type="InterPro" id="IPR050313">
    <property type="entry name" value="Carb_Metab_HTH_regulators"/>
</dbReference>
<keyword evidence="3" id="KW-0804">Transcription</keyword>
<dbReference type="RefSeq" id="WP_090939685.1">
    <property type="nucleotide sequence ID" value="NZ_FOTS01000033.1"/>
</dbReference>
<dbReference type="Proteomes" id="UP000199520">
    <property type="component" value="Unassembled WGS sequence"/>
</dbReference>
<organism evidence="5 6">
    <name type="scientific">Pelosinus propionicus DSM 13327</name>
    <dbReference type="NCBI Taxonomy" id="1123291"/>
    <lineage>
        <taxon>Bacteria</taxon>
        <taxon>Bacillati</taxon>
        <taxon>Bacillota</taxon>
        <taxon>Negativicutes</taxon>
        <taxon>Selenomonadales</taxon>
        <taxon>Sporomusaceae</taxon>
        <taxon>Pelosinus</taxon>
    </lineage>
</organism>
<dbReference type="InterPro" id="IPR001034">
    <property type="entry name" value="DeoR_HTH"/>
</dbReference>
<sequence length="251" mass="28489">MLAIERRQKIVEIIQTDRKVHVSNLSQLFDVTEETIRRDLEKLENDNMLTRTYGGAVLNQHTNEDLSFPARKSINSDLKQKIALKAALLINNGSTIMMDTSTTCLELLPILQDKMNITIITNSIKIPHDFSNSDFNIISTGGTLRAFSLALVGSVAHNTFQNYYVDMTIMSCKALSLDKGIMESNEPESELKKSMVKQAEKVILLADHTKFNKTAFVKLFDFSYIDYVITDCEPAANWMDLFKEHNIQVIF</sequence>
<dbReference type="PROSITE" id="PS00894">
    <property type="entry name" value="HTH_DEOR_1"/>
    <property type="match status" value="1"/>
</dbReference>
<keyword evidence="2 5" id="KW-0238">DNA-binding</keyword>
<dbReference type="PANTHER" id="PTHR30363">
    <property type="entry name" value="HTH-TYPE TRANSCRIPTIONAL REGULATOR SRLR-RELATED"/>
    <property type="match status" value="1"/>
</dbReference>
<dbReference type="Pfam" id="PF08220">
    <property type="entry name" value="HTH_DeoR"/>
    <property type="match status" value="1"/>
</dbReference>
<dbReference type="Pfam" id="PF00455">
    <property type="entry name" value="DeoRC"/>
    <property type="match status" value="1"/>
</dbReference>
<dbReference type="GO" id="GO:0003700">
    <property type="term" value="F:DNA-binding transcription factor activity"/>
    <property type="evidence" value="ECO:0007669"/>
    <property type="project" value="InterPro"/>
</dbReference>
<dbReference type="PROSITE" id="PS51000">
    <property type="entry name" value="HTH_DEOR_2"/>
    <property type="match status" value="1"/>
</dbReference>
<dbReference type="SMART" id="SM00420">
    <property type="entry name" value="HTH_DEOR"/>
    <property type="match status" value="1"/>
</dbReference>
<proteinExistence type="predicted"/>
<dbReference type="PRINTS" id="PR00037">
    <property type="entry name" value="HTHLACR"/>
</dbReference>
<dbReference type="Gene3D" id="3.40.50.1360">
    <property type="match status" value="1"/>
</dbReference>
<dbReference type="InterPro" id="IPR037171">
    <property type="entry name" value="NagB/RpiA_transferase-like"/>
</dbReference>
<evidence type="ECO:0000313" key="5">
    <source>
        <dbReference type="EMBL" id="SFM01754.1"/>
    </source>
</evidence>
<dbReference type="InterPro" id="IPR036388">
    <property type="entry name" value="WH-like_DNA-bd_sf"/>
</dbReference>
<dbReference type="OrthoDB" id="9797223at2"/>